<organism evidence="1 2">
    <name type="scientific">Elysia crispata</name>
    <name type="common">lettuce slug</name>
    <dbReference type="NCBI Taxonomy" id="231223"/>
    <lineage>
        <taxon>Eukaryota</taxon>
        <taxon>Metazoa</taxon>
        <taxon>Spiralia</taxon>
        <taxon>Lophotrochozoa</taxon>
        <taxon>Mollusca</taxon>
        <taxon>Gastropoda</taxon>
        <taxon>Heterobranchia</taxon>
        <taxon>Euthyneura</taxon>
        <taxon>Panpulmonata</taxon>
        <taxon>Sacoglossa</taxon>
        <taxon>Placobranchoidea</taxon>
        <taxon>Plakobranchidae</taxon>
        <taxon>Elysia</taxon>
    </lineage>
</organism>
<name>A0AAE0Y506_9GAST</name>
<dbReference type="EMBL" id="JAWDGP010006903">
    <property type="protein sequence ID" value="KAK3733341.1"/>
    <property type="molecule type" value="Genomic_DNA"/>
</dbReference>
<keyword evidence="2" id="KW-1185">Reference proteome</keyword>
<reference evidence="1" key="1">
    <citation type="journal article" date="2023" name="G3 (Bethesda)">
        <title>A reference genome for the long-term kleptoplast-retaining sea slug Elysia crispata morphotype clarki.</title>
        <authorList>
            <person name="Eastman K.E."/>
            <person name="Pendleton A.L."/>
            <person name="Shaikh M.A."/>
            <person name="Suttiyut T."/>
            <person name="Ogas R."/>
            <person name="Tomko P."/>
            <person name="Gavelis G."/>
            <person name="Widhalm J.R."/>
            <person name="Wisecaver J.H."/>
        </authorList>
    </citation>
    <scope>NUCLEOTIDE SEQUENCE</scope>
    <source>
        <strain evidence="1">ECLA1</strain>
    </source>
</reference>
<gene>
    <name evidence="1" type="ORF">RRG08_037133</name>
</gene>
<protein>
    <submittedName>
        <fullName evidence="1">Uncharacterized protein</fullName>
    </submittedName>
</protein>
<comment type="caution">
    <text evidence="1">The sequence shown here is derived from an EMBL/GenBank/DDBJ whole genome shotgun (WGS) entry which is preliminary data.</text>
</comment>
<accession>A0AAE0Y506</accession>
<proteinExistence type="predicted"/>
<dbReference type="AlphaFoldDB" id="A0AAE0Y506"/>
<evidence type="ECO:0000313" key="1">
    <source>
        <dbReference type="EMBL" id="KAK3733341.1"/>
    </source>
</evidence>
<dbReference type="Proteomes" id="UP001283361">
    <property type="component" value="Unassembled WGS sequence"/>
</dbReference>
<evidence type="ECO:0000313" key="2">
    <source>
        <dbReference type="Proteomes" id="UP001283361"/>
    </source>
</evidence>
<sequence length="159" mass="17663">MYHQLRCTKDLDPLSVRQDSSYAGITKDLDPLFDSSTAGVYQGPGSTVCMTGLIICWDHQGPGSTVCMTGHIICWGLPRTWIHCLYDRTHHLLGSTKDLDPLFVKQDTSSAGVYQGPGSTVCMTGHIICWGLPRTWIHCLYDRTHHLLGSTKDLDPLFV</sequence>